<accession>A0AAE0CAU8</accession>
<dbReference type="AlphaFoldDB" id="A0AAE0CAU8"/>
<keyword evidence="2" id="KW-1185">Reference proteome</keyword>
<comment type="caution">
    <text evidence="1">The sequence shown here is derived from an EMBL/GenBank/DDBJ whole genome shotgun (WGS) entry which is preliminary data.</text>
</comment>
<evidence type="ECO:0000313" key="1">
    <source>
        <dbReference type="EMBL" id="KAK3251626.1"/>
    </source>
</evidence>
<protein>
    <submittedName>
        <fullName evidence="1">Uncharacterized protein</fullName>
    </submittedName>
</protein>
<gene>
    <name evidence="1" type="ORF">CYMTET_39039</name>
</gene>
<organism evidence="1 2">
    <name type="scientific">Cymbomonas tetramitiformis</name>
    <dbReference type="NCBI Taxonomy" id="36881"/>
    <lineage>
        <taxon>Eukaryota</taxon>
        <taxon>Viridiplantae</taxon>
        <taxon>Chlorophyta</taxon>
        <taxon>Pyramimonadophyceae</taxon>
        <taxon>Pyramimonadales</taxon>
        <taxon>Pyramimonadaceae</taxon>
        <taxon>Cymbomonas</taxon>
    </lineage>
</organism>
<evidence type="ECO:0000313" key="2">
    <source>
        <dbReference type="Proteomes" id="UP001190700"/>
    </source>
</evidence>
<sequence>MQVSGLSLRRIVANAVFLSFAVLNVLCGYQLQQRVAQLQGNVHGKSRMSVVQDVHKLESVEESASGMLWEAESHEAVETSEEDVIAEGHTVHRAEVPGVAGDVTIVLEPLKQGLEGNDWMDVVAWDAVSVDPTTALALATVPPVLEWRPQHA</sequence>
<proteinExistence type="predicted"/>
<dbReference type="Proteomes" id="UP001190700">
    <property type="component" value="Unassembled WGS sequence"/>
</dbReference>
<name>A0AAE0CAU8_9CHLO</name>
<dbReference type="EMBL" id="LGRX02025928">
    <property type="protein sequence ID" value="KAK3251626.1"/>
    <property type="molecule type" value="Genomic_DNA"/>
</dbReference>
<reference evidence="1 2" key="1">
    <citation type="journal article" date="2015" name="Genome Biol. Evol.">
        <title>Comparative Genomics of a Bacterivorous Green Alga Reveals Evolutionary Causalities and Consequences of Phago-Mixotrophic Mode of Nutrition.</title>
        <authorList>
            <person name="Burns J.A."/>
            <person name="Paasch A."/>
            <person name="Narechania A."/>
            <person name="Kim E."/>
        </authorList>
    </citation>
    <scope>NUCLEOTIDE SEQUENCE [LARGE SCALE GENOMIC DNA]</scope>
    <source>
        <strain evidence="1 2">PLY_AMNH</strain>
    </source>
</reference>